<protein>
    <submittedName>
        <fullName evidence="6">Transcriptional regulator</fullName>
    </submittedName>
</protein>
<dbReference type="PRINTS" id="PR00039">
    <property type="entry name" value="HTHLYSR"/>
</dbReference>
<dbReference type="PANTHER" id="PTHR30579">
    <property type="entry name" value="TRANSCRIPTIONAL REGULATOR"/>
    <property type="match status" value="1"/>
</dbReference>
<dbReference type="InterPro" id="IPR005119">
    <property type="entry name" value="LysR_subst-bd"/>
</dbReference>
<keyword evidence="4" id="KW-0804">Transcription</keyword>
<reference evidence="6 7" key="1">
    <citation type="journal article" date="2013" name="Genome Announc.">
        <title>Draft Genome Sequence for Desulfovibrio africanus Strain PCS.</title>
        <authorList>
            <person name="Brown S.D."/>
            <person name="Utturkar S.M."/>
            <person name="Arkin A.P."/>
            <person name="Deutschbauer A.M."/>
            <person name="Elias D.A."/>
            <person name="Hazen T.C."/>
            <person name="Chakraborty R."/>
        </authorList>
    </citation>
    <scope>NUCLEOTIDE SEQUENCE [LARGE SCALE GENOMIC DNA]</scope>
    <source>
        <strain evidence="6 7">PCS</strain>
    </source>
</reference>
<dbReference type="Proteomes" id="UP000011922">
    <property type="component" value="Unassembled WGS sequence"/>
</dbReference>
<dbReference type="Gene3D" id="1.10.10.10">
    <property type="entry name" value="Winged helix-like DNA-binding domain superfamily/Winged helix DNA-binding domain"/>
    <property type="match status" value="1"/>
</dbReference>
<evidence type="ECO:0000313" key="7">
    <source>
        <dbReference type="Proteomes" id="UP000011922"/>
    </source>
</evidence>
<dbReference type="GO" id="GO:0003677">
    <property type="term" value="F:DNA binding"/>
    <property type="evidence" value="ECO:0007669"/>
    <property type="project" value="UniProtKB-KW"/>
</dbReference>
<dbReference type="AlphaFoldDB" id="M5Q0P8"/>
<dbReference type="Gene3D" id="3.40.190.10">
    <property type="entry name" value="Periplasmic binding protein-like II"/>
    <property type="match status" value="1"/>
</dbReference>
<dbReference type="Pfam" id="PF00126">
    <property type="entry name" value="HTH_1"/>
    <property type="match status" value="1"/>
</dbReference>
<evidence type="ECO:0000256" key="4">
    <source>
        <dbReference type="ARBA" id="ARBA00023163"/>
    </source>
</evidence>
<dbReference type="PROSITE" id="PS50931">
    <property type="entry name" value="HTH_LYSR"/>
    <property type="match status" value="1"/>
</dbReference>
<keyword evidence="3" id="KW-0238">DNA-binding</keyword>
<evidence type="ECO:0000256" key="1">
    <source>
        <dbReference type="ARBA" id="ARBA00009437"/>
    </source>
</evidence>
<dbReference type="Pfam" id="PF03466">
    <property type="entry name" value="LysR_substrate"/>
    <property type="match status" value="1"/>
</dbReference>
<gene>
    <name evidence="6" type="ORF">PCS_02306</name>
</gene>
<evidence type="ECO:0000313" key="6">
    <source>
        <dbReference type="EMBL" id="EMG36886.1"/>
    </source>
</evidence>
<dbReference type="GO" id="GO:0003700">
    <property type="term" value="F:DNA-binding transcription factor activity"/>
    <property type="evidence" value="ECO:0007669"/>
    <property type="project" value="InterPro"/>
</dbReference>
<evidence type="ECO:0000259" key="5">
    <source>
        <dbReference type="PROSITE" id="PS50931"/>
    </source>
</evidence>
<dbReference type="InterPro" id="IPR036388">
    <property type="entry name" value="WH-like_DNA-bd_sf"/>
</dbReference>
<comment type="caution">
    <text evidence="6">The sequence shown here is derived from an EMBL/GenBank/DDBJ whole genome shotgun (WGS) entry which is preliminary data.</text>
</comment>
<dbReference type="PANTHER" id="PTHR30579:SF7">
    <property type="entry name" value="HTH-TYPE TRANSCRIPTIONAL REGULATOR LRHA-RELATED"/>
    <property type="match status" value="1"/>
</dbReference>
<evidence type="ECO:0000256" key="3">
    <source>
        <dbReference type="ARBA" id="ARBA00023125"/>
    </source>
</evidence>
<evidence type="ECO:0000256" key="2">
    <source>
        <dbReference type="ARBA" id="ARBA00023015"/>
    </source>
</evidence>
<dbReference type="FunFam" id="1.10.10.10:FF:000001">
    <property type="entry name" value="LysR family transcriptional regulator"/>
    <property type="match status" value="1"/>
</dbReference>
<sequence>MQLPNDLLRTFMTVADTQSFTRAGQAVNLTQSAVSQQIKRLEQELGQELFARNGREVAITPAGEALLPYARRMLLLHDEAVSALSRPEMVGLVRLGSPDDYAARFLPSILARFAQAFPRVQVYVRCEPSSRLHHLLVEGSLDLIVVTA</sequence>
<comment type="similarity">
    <text evidence="1">Belongs to the LysR transcriptional regulatory family.</text>
</comment>
<organism evidence="6 7">
    <name type="scientific">Desulfocurvibacter africanus PCS</name>
    <dbReference type="NCBI Taxonomy" id="1262666"/>
    <lineage>
        <taxon>Bacteria</taxon>
        <taxon>Pseudomonadati</taxon>
        <taxon>Thermodesulfobacteriota</taxon>
        <taxon>Desulfovibrionia</taxon>
        <taxon>Desulfovibrionales</taxon>
        <taxon>Desulfovibrionaceae</taxon>
        <taxon>Desulfocurvibacter</taxon>
    </lineage>
</organism>
<feature type="domain" description="HTH lysR-type" evidence="5">
    <location>
        <begin position="1"/>
        <end position="60"/>
    </location>
</feature>
<keyword evidence="2" id="KW-0805">Transcription regulation</keyword>
<proteinExistence type="inferred from homology"/>
<name>M5Q0P8_DESAF</name>
<dbReference type="PATRIC" id="fig|1262666.3.peg.2343"/>
<dbReference type="InterPro" id="IPR036390">
    <property type="entry name" value="WH_DNA-bd_sf"/>
</dbReference>
<accession>M5Q0P8</accession>
<dbReference type="EMBL" id="AOSV01000025">
    <property type="protein sequence ID" value="EMG36886.1"/>
    <property type="molecule type" value="Genomic_DNA"/>
</dbReference>
<dbReference type="InterPro" id="IPR050176">
    <property type="entry name" value="LTTR"/>
</dbReference>
<dbReference type="SUPFAM" id="SSF46785">
    <property type="entry name" value="Winged helix' DNA-binding domain"/>
    <property type="match status" value="1"/>
</dbReference>
<dbReference type="InterPro" id="IPR000847">
    <property type="entry name" value="LysR_HTH_N"/>
</dbReference>